<organism evidence="2">
    <name type="scientific">viral metagenome</name>
    <dbReference type="NCBI Taxonomy" id="1070528"/>
    <lineage>
        <taxon>unclassified sequences</taxon>
        <taxon>metagenomes</taxon>
        <taxon>organismal metagenomes</taxon>
    </lineage>
</organism>
<protein>
    <submittedName>
        <fullName evidence="2">Uncharacterized protein</fullName>
    </submittedName>
</protein>
<dbReference type="EMBL" id="MN740609">
    <property type="protein sequence ID" value="QHU35569.1"/>
    <property type="molecule type" value="Genomic_DNA"/>
</dbReference>
<evidence type="ECO:0000256" key="1">
    <source>
        <dbReference type="SAM" id="MobiDB-lite"/>
    </source>
</evidence>
<reference evidence="2" key="1">
    <citation type="journal article" date="2020" name="Nature">
        <title>Giant virus diversity and host interactions through global metagenomics.</title>
        <authorList>
            <person name="Schulz F."/>
            <person name="Roux S."/>
            <person name="Paez-Espino D."/>
            <person name="Jungbluth S."/>
            <person name="Walsh D.A."/>
            <person name="Denef V.J."/>
            <person name="McMahon K.D."/>
            <person name="Konstantinidis K.T."/>
            <person name="Eloe-Fadrosh E.A."/>
            <person name="Kyrpides N.C."/>
            <person name="Woyke T."/>
        </authorList>
    </citation>
    <scope>NUCLEOTIDE SEQUENCE</scope>
    <source>
        <strain evidence="2">GVMAG-S-1029409-49</strain>
    </source>
</reference>
<proteinExistence type="predicted"/>
<accession>A0A6C0LXT1</accession>
<feature type="region of interest" description="Disordered" evidence="1">
    <location>
        <begin position="79"/>
        <end position="131"/>
    </location>
</feature>
<name>A0A6C0LXT1_9ZZZZ</name>
<dbReference type="AlphaFoldDB" id="A0A6C0LXT1"/>
<sequence length="165" mass="17683">MPIHLKPGQAIDVRTKKAVTILHPKFVYSVYKTSTGKMRKMYRLVGTGGSPNKTGKVSRIVPSDLKGFGVAKKVLIKRKPAAKKPAAKKAVKKPAAKKPAAKKAVKKPAAKKPAAKKPAAKKAVKKPAAKKVLKKCVAARVALATAKKRVTVDKHKKKKACAPKK</sequence>
<evidence type="ECO:0000313" key="2">
    <source>
        <dbReference type="EMBL" id="QHU35569.1"/>
    </source>
</evidence>